<feature type="region of interest" description="Disordered" evidence="2">
    <location>
        <begin position="316"/>
        <end position="341"/>
    </location>
</feature>
<feature type="coiled-coil region" evidence="1">
    <location>
        <begin position="816"/>
        <end position="843"/>
    </location>
</feature>
<organism evidence="3">
    <name type="scientific">Ostreococcus tauri</name>
    <name type="common">Marine green alga</name>
    <dbReference type="NCBI Taxonomy" id="70448"/>
    <lineage>
        <taxon>Eukaryota</taxon>
        <taxon>Viridiplantae</taxon>
        <taxon>Chlorophyta</taxon>
        <taxon>Mamiellophyceae</taxon>
        <taxon>Mamiellales</taxon>
        <taxon>Bathycoccaceae</taxon>
        <taxon>Ostreococcus</taxon>
    </lineage>
</organism>
<dbReference type="EMBL" id="KZ155776">
    <property type="protein sequence ID" value="OUS47774.1"/>
    <property type="molecule type" value="Genomic_DNA"/>
</dbReference>
<name>A0A1Y5IHX5_OSTTA</name>
<feature type="compositionally biased region" description="Basic and acidic residues" evidence="2">
    <location>
        <begin position="12"/>
        <end position="39"/>
    </location>
</feature>
<dbReference type="InterPro" id="IPR033246">
    <property type="entry name" value="BIN4"/>
</dbReference>
<dbReference type="GO" id="GO:0003690">
    <property type="term" value="F:double-stranded DNA binding"/>
    <property type="evidence" value="ECO:0007669"/>
    <property type="project" value="InterPro"/>
</dbReference>
<dbReference type="AlphaFoldDB" id="A0A1Y5IHX5"/>
<sequence>MASSSSSDDIEALPKPRLSVDARKRERKEDENDGNKTEVKVGASEVTEETREKMEAATTGASSSTRVDLVASAHLGGKSKVLFEIEGNGEAVDLDGDTGAVGRWLAESARSLKVDMKGLMYNARVVPLAGTVVVVAVNGNVAKIDSVHREFVQLREDPVANAGTENYGVGSLFEMTDEAHADGDRAEKTVTGKKRARAADGPKRATAKRRRGITAGPMSDARRVHKLALGGSEKRQRYVIETRVSGGGRLGVILTGLRSPDRVLASAPSPGVALAANEFVCVDADVERELLRARAIRIVREANGARVCALITEGDDAGDGGADDGGERERETATGATRDATASGGDALAMLSGIMKGVSPRVVRSDDAGSIAVDAAFAPAADAATRAAGRDDYIESMMNDFSAALLGGASAGVGTAGDFTGLAPTFGATVDTCAAANRDRDLQPFFTSTSSPASGALEGALEENVDVAPVEDVSGLYGGDSRVEVDTSLGLDATPAELADLLNRSRMLRNVTNEFGLDDDVGLGIVETEREIDAPPPQTSSQEICAAFNLRGETFGCKGCVDRHVCQLCESPRHTFGLCPSLYASVHKRGELRVCLDYYLNSVDDTGGALRGGWNQEKHSWSLCPRGKECELEHVCGSCGKCGTNEHLPTCRLHAVFNAPPPVDLCRKYYLHSLGDYFKLEGDSQKFKVGASGGWALCAKGDRCHSRHICGHCGEEGRGKHKPECKLSSVCGVVQDANKAPCFLYYMKSMAGVREFEKGLLGGSAKAFCSQKKGECTGYHVCGSCGKENVSPHSGEGHTASCRMRTISNEVDPTLNPRTKQLLKDYEEELDRVRQSAKSRETASTQTPIVEMKTTKSSEADENEMTKIDVKRCRVLKSQIEAVLRGIDDTMDLLCEEAVERAGTEVKRSANPMHRLEKIREGLRLMGEWTK</sequence>
<dbReference type="GO" id="GO:0005634">
    <property type="term" value="C:nucleus"/>
    <property type="evidence" value="ECO:0007669"/>
    <property type="project" value="TreeGrafter"/>
</dbReference>
<dbReference type="GO" id="GO:0051276">
    <property type="term" value="P:chromosome organization"/>
    <property type="evidence" value="ECO:0007669"/>
    <property type="project" value="TreeGrafter"/>
</dbReference>
<feature type="region of interest" description="Disordered" evidence="2">
    <location>
        <begin position="183"/>
        <end position="211"/>
    </location>
</feature>
<reference evidence="3" key="1">
    <citation type="submission" date="2017-04" db="EMBL/GenBank/DDBJ databases">
        <title>Population genomics of picophytoplankton unveils novel chromosome hypervariability.</title>
        <authorList>
            <consortium name="DOE Joint Genome Institute"/>
            <person name="Blanc-Mathieu R."/>
            <person name="Krasovec M."/>
            <person name="Hebrard M."/>
            <person name="Yau S."/>
            <person name="Desgranges E."/>
            <person name="Martin J."/>
            <person name="Schackwitz W."/>
            <person name="Kuo A."/>
            <person name="Salin G."/>
            <person name="Donnadieu C."/>
            <person name="Desdevises Y."/>
            <person name="Sanchez-Ferandin S."/>
            <person name="Moreau H."/>
            <person name="Rivals E."/>
            <person name="Grigoriev I.V."/>
            <person name="Grimsley N."/>
            <person name="Eyre-Walker A."/>
            <person name="Piganeau G."/>
        </authorList>
    </citation>
    <scope>NUCLEOTIDE SEQUENCE [LARGE SCALE GENOMIC DNA]</scope>
    <source>
        <strain evidence="3">RCC 1115</strain>
    </source>
</reference>
<dbReference type="Proteomes" id="UP000195557">
    <property type="component" value="Unassembled WGS sequence"/>
</dbReference>
<evidence type="ECO:0000313" key="3">
    <source>
        <dbReference type="EMBL" id="OUS47774.1"/>
    </source>
</evidence>
<dbReference type="GO" id="GO:0042023">
    <property type="term" value="P:DNA endoreduplication"/>
    <property type="evidence" value="ECO:0007669"/>
    <property type="project" value="InterPro"/>
</dbReference>
<proteinExistence type="predicted"/>
<dbReference type="PANTHER" id="PTHR34810">
    <property type="entry name" value="DNA-BINDING PROTEIN BIN4"/>
    <property type="match status" value="1"/>
</dbReference>
<accession>A0A1Y5IHX5</accession>
<dbReference type="GO" id="GO:0009330">
    <property type="term" value="C:DNA topoisomerase type II (double strand cut, ATP-hydrolyzing) complex"/>
    <property type="evidence" value="ECO:0007669"/>
    <property type="project" value="InterPro"/>
</dbReference>
<evidence type="ECO:0000256" key="1">
    <source>
        <dbReference type="SAM" id="Coils"/>
    </source>
</evidence>
<dbReference type="PANTHER" id="PTHR34810:SF1">
    <property type="entry name" value="DNA-BINDING PROTEIN BIN4"/>
    <property type="match status" value="1"/>
</dbReference>
<feature type="region of interest" description="Disordered" evidence="2">
    <location>
        <begin position="1"/>
        <end position="65"/>
    </location>
</feature>
<protein>
    <submittedName>
        <fullName evidence="3">Uncharacterized protein</fullName>
    </submittedName>
</protein>
<gene>
    <name evidence="3" type="ORF">BE221DRAFT_197669</name>
</gene>
<keyword evidence="1" id="KW-0175">Coiled coil</keyword>
<evidence type="ECO:0000256" key="2">
    <source>
        <dbReference type="SAM" id="MobiDB-lite"/>
    </source>
</evidence>